<dbReference type="STRING" id="1555112.LIP_1841"/>
<dbReference type="Pfam" id="PF12911">
    <property type="entry name" value="OppC_N"/>
    <property type="match status" value="1"/>
</dbReference>
<feature type="transmembrane region" description="Helical" evidence="7">
    <location>
        <begin position="211"/>
        <end position="230"/>
    </location>
</feature>
<evidence type="ECO:0000256" key="1">
    <source>
        <dbReference type="ARBA" id="ARBA00004651"/>
    </source>
</evidence>
<dbReference type="InterPro" id="IPR050366">
    <property type="entry name" value="BP-dependent_transpt_permease"/>
</dbReference>
<evidence type="ECO:0000256" key="2">
    <source>
        <dbReference type="ARBA" id="ARBA00022448"/>
    </source>
</evidence>
<feature type="transmembrane region" description="Helical" evidence="7">
    <location>
        <begin position="268"/>
        <end position="294"/>
    </location>
</feature>
<evidence type="ECO:0000256" key="6">
    <source>
        <dbReference type="ARBA" id="ARBA00023136"/>
    </source>
</evidence>
<dbReference type="AlphaFoldDB" id="A0A0K2SLJ0"/>
<comment type="subcellular location">
    <subcellularLocation>
        <location evidence="1 7">Cell membrane</location>
        <topology evidence="1 7">Multi-pass membrane protein</topology>
    </subcellularLocation>
</comment>
<dbReference type="Gene3D" id="1.10.3720.10">
    <property type="entry name" value="MetI-like"/>
    <property type="match status" value="1"/>
</dbReference>
<feature type="transmembrane region" description="Helical" evidence="7">
    <location>
        <begin position="317"/>
        <end position="337"/>
    </location>
</feature>
<dbReference type="PANTHER" id="PTHR43386:SF1">
    <property type="entry name" value="D,D-DIPEPTIDE TRANSPORT SYSTEM PERMEASE PROTEIN DDPC-RELATED"/>
    <property type="match status" value="1"/>
</dbReference>
<name>A0A0K2SLJ0_LIMPI</name>
<keyword evidence="6 7" id="KW-0472">Membrane</keyword>
<dbReference type="CDD" id="cd06261">
    <property type="entry name" value="TM_PBP2"/>
    <property type="match status" value="1"/>
</dbReference>
<protein>
    <submittedName>
        <fullName evidence="9">ABC transporter permease</fullName>
    </submittedName>
</protein>
<dbReference type="InterPro" id="IPR025966">
    <property type="entry name" value="OppC_N"/>
</dbReference>
<evidence type="ECO:0000256" key="4">
    <source>
        <dbReference type="ARBA" id="ARBA00022692"/>
    </source>
</evidence>
<dbReference type="Pfam" id="PF00528">
    <property type="entry name" value="BPD_transp_1"/>
    <property type="match status" value="1"/>
</dbReference>
<reference evidence="10" key="1">
    <citation type="submission" date="2015-07" db="EMBL/GenBank/DDBJ databases">
        <title>Complete genome sequence and phylogenetic analysis of Limnochorda pilosa.</title>
        <authorList>
            <person name="Watanabe M."/>
            <person name="Kojima H."/>
            <person name="Fukui M."/>
        </authorList>
    </citation>
    <scope>NUCLEOTIDE SEQUENCE [LARGE SCALE GENOMIC DNA]</scope>
    <source>
        <strain evidence="10">HC45</strain>
    </source>
</reference>
<accession>A0A0K2SLJ0</accession>
<dbReference type="KEGG" id="lpil:LIP_1841"/>
<evidence type="ECO:0000256" key="3">
    <source>
        <dbReference type="ARBA" id="ARBA00022475"/>
    </source>
</evidence>
<dbReference type="Proteomes" id="UP000065807">
    <property type="component" value="Chromosome"/>
</dbReference>
<keyword evidence="4 7" id="KW-0812">Transmembrane</keyword>
<gene>
    <name evidence="9" type="ORF">LIP_1841</name>
</gene>
<evidence type="ECO:0000313" key="9">
    <source>
        <dbReference type="EMBL" id="BAS27684.1"/>
    </source>
</evidence>
<evidence type="ECO:0000256" key="5">
    <source>
        <dbReference type="ARBA" id="ARBA00022989"/>
    </source>
</evidence>
<sequence>MEIAWARLRRNRAAMVAGALLVVLHVLAVFAEFVAPYPEATTVRNRLYLPPTKIHFRDESGRLTRPYVYAYKEVNRALHRYEPDPSQGRFPIRFFVEGAPYRLLGILPTNIHLYGVEAPAAIYPLGADLYGRDILSRIWYGGRRTLFVGVIGILISTGIGLVYGAASGYFGGKIDNVMMRIAEIIISIPQFYLLVALSAILPLGMSSTHRFFLVTVIIGFIGWAGLSRVIRGMVLSLRSQEFVEGARASGAGTWRIIRKHIIPNTLSYLIVSMTIQLPGFILAEASLSFIGLGIQEPLSSWGLMLSDGQNLAALSRYPWILAPGFFIAFSVLAWSFLGDGVRDAFDPRHVD</sequence>
<reference evidence="10" key="2">
    <citation type="journal article" date="2016" name="Int. J. Syst. Evol. Microbiol.">
        <title>Complete genome sequence and cell structure of Limnochorda pilosa, a Gram-negative spore-former within the phylum Firmicutes.</title>
        <authorList>
            <person name="Watanabe M."/>
            <person name="Kojima H."/>
            <person name="Fukui M."/>
        </authorList>
    </citation>
    <scope>NUCLEOTIDE SEQUENCE [LARGE SCALE GENOMIC DNA]</scope>
    <source>
        <strain evidence="10">HC45</strain>
    </source>
</reference>
<dbReference type="SUPFAM" id="SSF161098">
    <property type="entry name" value="MetI-like"/>
    <property type="match status" value="1"/>
</dbReference>
<keyword evidence="5 7" id="KW-1133">Transmembrane helix</keyword>
<feature type="domain" description="ABC transmembrane type-1" evidence="8">
    <location>
        <begin position="142"/>
        <end position="338"/>
    </location>
</feature>
<keyword evidence="3" id="KW-1003">Cell membrane</keyword>
<evidence type="ECO:0000313" key="10">
    <source>
        <dbReference type="Proteomes" id="UP000065807"/>
    </source>
</evidence>
<dbReference type="GO" id="GO:0055085">
    <property type="term" value="P:transmembrane transport"/>
    <property type="evidence" value="ECO:0007669"/>
    <property type="project" value="InterPro"/>
</dbReference>
<comment type="similarity">
    <text evidence="7">Belongs to the binding-protein-dependent transport system permease family.</text>
</comment>
<proteinExistence type="inferred from homology"/>
<organism evidence="9 10">
    <name type="scientific">Limnochorda pilosa</name>
    <dbReference type="NCBI Taxonomy" id="1555112"/>
    <lineage>
        <taxon>Bacteria</taxon>
        <taxon>Bacillati</taxon>
        <taxon>Bacillota</taxon>
        <taxon>Limnochordia</taxon>
        <taxon>Limnochordales</taxon>
        <taxon>Limnochordaceae</taxon>
        <taxon>Limnochorda</taxon>
    </lineage>
</organism>
<keyword evidence="2 7" id="KW-0813">Transport</keyword>
<dbReference type="EMBL" id="AP014924">
    <property type="protein sequence ID" value="BAS27684.1"/>
    <property type="molecule type" value="Genomic_DNA"/>
</dbReference>
<dbReference type="OrthoDB" id="9797852at2"/>
<evidence type="ECO:0000259" key="8">
    <source>
        <dbReference type="PROSITE" id="PS50928"/>
    </source>
</evidence>
<dbReference type="PROSITE" id="PS50928">
    <property type="entry name" value="ABC_TM1"/>
    <property type="match status" value="1"/>
</dbReference>
<evidence type="ECO:0000256" key="7">
    <source>
        <dbReference type="RuleBase" id="RU363032"/>
    </source>
</evidence>
<dbReference type="InterPro" id="IPR035906">
    <property type="entry name" value="MetI-like_sf"/>
</dbReference>
<feature type="transmembrane region" description="Helical" evidence="7">
    <location>
        <begin position="146"/>
        <end position="172"/>
    </location>
</feature>
<keyword evidence="10" id="KW-1185">Reference proteome</keyword>
<dbReference type="GO" id="GO:0005886">
    <property type="term" value="C:plasma membrane"/>
    <property type="evidence" value="ECO:0007669"/>
    <property type="project" value="UniProtKB-SubCell"/>
</dbReference>
<dbReference type="PANTHER" id="PTHR43386">
    <property type="entry name" value="OLIGOPEPTIDE TRANSPORT SYSTEM PERMEASE PROTEIN APPC"/>
    <property type="match status" value="1"/>
</dbReference>
<feature type="transmembrane region" description="Helical" evidence="7">
    <location>
        <begin position="184"/>
        <end position="205"/>
    </location>
</feature>
<dbReference type="InterPro" id="IPR000515">
    <property type="entry name" value="MetI-like"/>
</dbReference>